<dbReference type="KEGG" id="sta:STHERM_c14680"/>
<dbReference type="HOGENOM" id="CLU_013148_1_0_12"/>
<organism evidence="4 5">
    <name type="scientific">Winmispira thermophila (strain ATCC 49972 / DSM 6192 / RI 19.B1)</name>
    <name type="common">Spirochaeta thermophila</name>
    <dbReference type="NCBI Taxonomy" id="665571"/>
    <lineage>
        <taxon>Bacteria</taxon>
        <taxon>Pseudomonadati</taxon>
        <taxon>Spirochaetota</taxon>
        <taxon>Spirochaetia</taxon>
        <taxon>Winmispirales</taxon>
        <taxon>Winmispiraceae</taxon>
        <taxon>Winmispira</taxon>
    </lineage>
</organism>
<dbReference type="InterPro" id="IPR012878">
    <property type="entry name" value="Beta-AFase-like_GH127_cat"/>
</dbReference>
<dbReference type="EMBL" id="CP001698">
    <property type="protein sequence ID" value="ADN02408.1"/>
    <property type="molecule type" value="Genomic_DNA"/>
</dbReference>
<evidence type="ECO:0000313" key="5">
    <source>
        <dbReference type="Proteomes" id="UP000001296"/>
    </source>
</evidence>
<gene>
    <name evidence="4" type="ordered locus">STHERM_c14680</name>
</gene>
<dbReference type="GO" id="GO:0005975">
    <property type="term" value="P:carbohydrate metabolic process"/>
    <property type="evidence" value="ECO:0007669"/>
    <property type="project" value="InterPro"/>
</dbReference>
<dbReference type="Pfam" id="PF07944">
    <property type="entry name" value="Beta-AFase-like_GH127_cat"/>
    <property type="match status" value="1"/>
</dbReference>
<accession>E0RTN3</accession>
<evidence type="ECO:0000259" key="3">
    <source>
        <dbReference type="Pfam" id="PF20737"/>
    </source>
</evidence>
<dbReference type="Pfam" id="PF20737">
    <property type="entry name" value="Glyco_hydro127C"/>
    <property type="match status" value="1"/>
</dbReference>
<reference key="1">
    <citation type="submission" date="2009-08" db="EMBL/GenBank/DDBJ databases">
        <title>The genome sequence of Spirochaeta thermophila DSM6192.</title>
        <authorList>
            <person name="Angelov A."/>
            <person name="Mientus M."/>
            <person name="Wittenberg S."/>
            <person name="Lehmann R."/>
            <person name="Liesegang H."/>
            <person name="Daniel R."/>
            <person name="Liebl W."/>
        </authorList>
    </citation>
    <scope>NUCLEOTIDE SEQUENCE</scope>
    <source>
        <strain>DSM 6192</strain>
    </source>
</reference>
<feature type="domain" description="Non-reducing end beta-L-arabinofuranosidase-like GH127 catalytic" evidence="1">
    <location>
        <begin position="14"/>
        <end position="425"/>
    </location>
</feature>
<dbReference type="PANTHER" id="PTHR43465:SF2">
    <property type="entry name" value="DUF1680 DOMAIN PROTEIN (AFU_ORTHOLOGUE AFUA_1G08910)"/>
    <property type="match status" value="1"/>
</dbReference>
<sequence length="643" mass="73654">MSTMPHTFFLPRYVHLTSGCMARPHRTVIEKVIPYQEKVLRDEVPDAPSHAIENFRIAAGESSGEFQGMVFQDSDVAKWLEATAYSLMVRPDPDLERRADEVISLIGKAQLPDGYLNTYFILTDIEKRWTNLAECHELYCAGHMLEAAIAYFQATGKRELLDIMLRFVDHIDSRFGPEEGKLKGYPGHQEIELALLKLYELTGEKRHLDLASFFIEERGRQPHYFEWEWEKRGRTSFWPRFRELGHEYSQSHIPVREQREAVGHAVRAMYMYTALADLARITGDTLLWETAQALWKDVTRRKMYLTGGIGASAFGESFSIAYDLPNDRAYNETCASIGLFFWASRMLRKEIDAEYSDVMELALYNGILSGMSLDGSRFFYVNPLEVWPEACRHREDLRHVMTTRQKWFGCACCPPNLARLLASIGGYYYSRSGSSLFVHFYGSSNLTIEDWGVTVEQETEYPWDGEVKLSVIAREPREFTLSLRIPGWCNDFSLEMNGEAYTSTPERGYVAIRRTWNGRDTVRLRLSMPVMKIYASPAVRENVGKIALKRGPVIYCLEEVDNGKDLQALAIKRDSSPVARYESSLLGGLTTITAEGVRLTADDSAAPYHTTPPTRSPAYLVFIPYYAWNNRGEGEMRVWIREE</sequence>
<dbReference type="Proteomes" id="UP000001296">
    <property type="component" value="Chromosome"/>
</dbReference>
<dbReference type="eggNOG" id="COG3533">
    <property type="taxonomic scope" value="Bacteria"/>
</dbReference>
<dbReference type="InterPro" id="IPR008928">
    <property type="entry name" value="6-hairpin_glycosidase_sf"/>
</dbReference>
<reference evidence="4 5" key="2">
    <citation type="journal article" date="2010" name="J. Bacteriol.">
        <title>Genome sequence of the polysaccharide-degrading, thermophilic anaerobe Spirochaeta thermophila DSM 6192.</title>
        <authorList>
            <person name="Angelov A."/>
            <person name="Liebl S."/>
            <person name="Ballschmiter M."/>
            <person name="Bomeke M."/>
            <person name="Lehmann R."/>
            <person name="Liesegang H."/>
            <person name="Daniel R."/>
            <person name="Liebl W."/>
        </authorList>
    </citation>
    <scope>NUCLEOTIDE SEQUENCE [LARGE SCALE GENOMIC DNA]</scope>
    <source>
        <strain evidence="5">ATCC 49972 / DSM 6192 / RI 19.B1</strain>
    </source>
</reference>
<name>E0RTN3_WINT6</name>
<dbReference type="PANTHER" id="PTHR43465">
    <property type="entry name" value="DUF1680 DOMAIN PROTEIN (AFU_ORTHOLOGUE AFUA_1G08910)"/>
    <property type="match status" value="1"/>
</dbReference>
<proteinExistence type="predicted"/>
<feature type="domain" description="Non-reducing end beta-L-arabinofuranosidase-like GH127 C-terminal" evidence="3">
    <location>
        <begin position="531"/>
        <end position="641"/>
    </location>
</feature>
<evidence type="ECO:0000313" key="4">
    <source>
        <dbReference type="EMBL" id="ADN02408.1"/>
    </source>
</evidence>
<dbReference type="Pfam" id="PF20736">
    <property type="entry name" value="Glyco_hydro127M"/>
    <property type="match status" value="1"/>
</dbReference>
<dbReference type="InterPro" id="IPR049046">
    <property type="entry name" value="Beta-AFase-like_GH127_middle"/>
</dbReference>
<protein>
    <submittedName>
        <fullName evidence="4">Putative cytoplasmic protein</fullName>
    </submittedName>
</protein>
<dbReference type="InterPro" id="IPR049174">
    <property type="entry name" value="Beta-AFase-like"/>
</dbReference>
<evidence type="ECO:0000259" key="1">
    <source>
        <dbReference type="Pfam" id="PF07944"/>
    </source>
</evidence>
<feature type="domain" description="Non-reducing end beta-L-arabinofuranosidase-like GH127 middle" evidence="2">
    <location>
        <begin position="436"/>
        <end position="528"/>
    </location>
</feature>
<dbReference type="InterPro" id="IPR049049">
    <property type="entry name" value="Beta-AFase-like_GH127_C"/>
</dbReference>
<dbReference type="InterPro" id="IPR012341">
    <property type="entry name" value="6hp_glycosidase-like_sf"/>
</dbReference>
<dbReference type="AlphaFoldDB" id="E0RTN3"/>
<dbReference type="PaxDb" id="665571-STHERM_c14680"/>
<dbReference type="SUPFAM" id="SSF48208">
    <property type="entry name" value="Six-hairpin glycosidases"/>
    <property type="match status" value="1"/>
</dbReference>
<evidence type="ECO:0000259" key="2">
    <source>
        <dbReference type="Pfam" id="PF20736"/>
    </source>
</evidence>
<dbReference type="Gene3D" id="1.50.10.10">
    <property type="match status" value="1"/>
</dbReference>